<organism evidence="2 3">
    <name type="scientific">Flavobacterium soyangense</name>
    <dbReference type="NCBI Taxonomy" id="2023265"/>
    <lineage>
        <taxon>Bacteria</taxon>
        <taxon>Pseudomonadati</taxon>
        <taxon>Bacteroidota</taxon>
        <taxon>Flavobacteriia</taxon>
        <taxon>Flavobacteriales</taxon>
        <taxon>Flavobacteriaceae</taxon>
        <taxon>Flavobacterium</taxon>
    </lineage>
</organism>
<dbReference type="RefSeq" id="WP_194310413.1">
    <property type="nucleotide sequence ID" value="NZ_JADHEC010000001.1"/>
</dbReference>
<accession>A0A930UAE0</accession>
<sequence>MTSINYTINIKSKRKIYGIIGAFITLMIPFFLMFFNHNNHLETDQSLCPLKMLTGFPCPGCGITKSLVYFYEGDLQKSLYYHILGPLVIVFCVVTIVVLTTELITKKEYFNNLLFNKKLAYGLGIFLATYHFIRIIYFIRNNSIDDILHQSIWR</sequence>
<keyword evidence="1" id="KW-0472">Membrane</keyword>
<dbReference type="EMBL" id="JADHEC010000001">
    <property type="protein sequence ID" value="MBF2707144.1"/>
    <property type="molecule type" value="Genomic_DNA"/>
</dbReference>
<dbReference type="InterPro" id="IPR021215">
    <property type="entry name" value="DUF2752"/>
</dbReference>
<protein>
    <submittedName>
        <fullName evidence="2">DUF2752 domain-containing protein</fullName>
    </submittedName>
</protein>
<name>A0A930UAE0_9FLAO</name>
<feature type="transmembrane region" description="Helical" evidence="1">
    <location>
        <begin position="16"/>
        <end position="35"/>
    </location>
</feature>
<dbReference type="AlphaFoldDB" id="A0A930UAE0"/>
<dbReference type="Proteomes" id="UP000646211">
    <property type="component" value="Unassembled WGS sequence"/>
</dbReference>
<feature type="transmembrane region" description="Helical" evidence="1">
    <location>
        <begin position="79"/>
        <end position="99"/>
    </location>
</feature>
<keyword evidence="1" id="KW-0812">Transmembrane</keyword>
<keyword evidence="1" id="KW-1133">Transmembrane helix</keyword>
<gene>
    <name evidence="2" type="ORF">IR213_00830</name>
</gene>
<evidence type="ECO:0000313" key="2">
    <source>
        <dbReference type="EMBL" id="MBF2707144.1"/>
    </source>
</evidence>
<evidence type="ECO:0000313" key="3">
    <source>
        <dbReference type="Proteomes" id="UP000646211"/>
    </source>
</evidence>
<dbReference type="Pfam" id="PF10825">
    <property type="entry name" value="DUF2752"/>
    <property type="match status" value="1"/>
</dbReference>
<keyword evidence="3" id="KW-1185">Reference proteome</keyword>
<proteinExistence type="predicted"/>
<evidence type="ECO:0000256" key="1">
    <source>
        <dbReference type="SAM" id="Phobius"/>
    </source>
</evidence>
<feature type="transmembrane region" description="Helical" evidence="1">
    <location>
        <begin position="119"/>
        <end position="139"/>
    </location>
</feature>
<reference evidence="2" key="1">
    <citation type="submission" date="2020-11" db="EMBL/GenBank/DDBJ databases">
        <title>Genome of Flavobacterium soyangense.</title>
        <authorList>
            <person name="Liu Q."/>
            <person name="Xin Y.-H."/>
        </authorList>
    </citation>
    <scope>NUCLEOTIDE SEQUENCE</scope>
    <source>
        <strain evidence="2">CGMCC 1.13493</strain>
    </source>
</reference>
<comment type="caution">
    <text evidence="2">The sequence shown here is derived from an EMBL/GenBank/DDBJ whole genome shotgun (WGS) entry which is preliminary data.</text>
</comment>